<dbReference type="InterPro" id="IPR011013">
    <property type="entry name" value="Gal_mutarotase_sf_dom"/>
</dbReference>
<dbReference type="GO" id="GO:0005737">
    <property type="term" value="C:cytoplasm"/>
    <property type="evidence" value="ECO:0007669"/>
    <property type="project" value="TreeGrafter"/>
</dbReference>
<dbReference type="InterPro" id="IPR014718">
    <property type="entry name" value="GH-type_carb-bd"/>
</dbReference>
<dbReference type="EMBL" id="VBRY01000002">
    <property type="protein sequence ID" value="TLS68737.1"/>
    <property type="molecule type" value="Genomic_DNA"/>
</dbReference>
<comment type="similarity">
    <text evidence="2 4">Belongs to the glucose-6-phosphate 1-epimerase family.</text>
</comment>
<dbReference type="PIRSF" id="PIRSF016020">
    <property type="entry name" value="PHexose_mutarotase"/>
    <property type="match status" value="1"/>
</dbReference>
<dbReference type="SUPFAM" id="SSF74650">
    <property type="entry name" value="Galactose mutarotase-like"/>
    <property type="match status" value="1"/>
</dbReference>
<reference evidence="6 7" key="1">
    <citation type="journal article" date="2019" name="Appl. Environ. Microbiol.">
        <title>Environmental Evidence and Genomic Insight of Iron-oxidizing Bacteria Preference Towards More Corrosion Resistant Stainless Steel at Higher Salinities.</title>
        <authorList>
            <person name="Garrison C.E."/>
            <person name="Price K.A."/>
            <person name="Field E.K."/>
        </authorList>
    </citation>
    <scope>NUCLEOTIDE SEQUENCE [LARGE SCALE GENOMIC DNA]</scope>
    <source>
        <strain evidence="6 7">P3</strain>
    </source>
</reference>
<organism evidence="6 7">
    <name type="scientific">Mariprofundus erugo</name>
    <dbReference type="NCBI Taxonomy" id="2528639"/>
    <lineage>
        <taxon>Bacteria</taxon>
        <taxon>Pseudomonadati</taxon>
        <taxon>Pseudomonadota</taxon>
        <taxon>Candidatius Mariprofundia</taxon>
        <taxon>Mariprofundales</taxon>
        <taxon>Mariprofundaceae</taxon>
        <taxon>Mariprofundus</taxon>
    </lineage>
</organism>
<dbReference type="PANTHER" id="PTHR11122:SF13">
    <property type="entry name" value="GLUCOSE-6-PHOSPHATE 1-EPIMERASE"/>
    <property type="match status" value="1"/>
</dbReference>
<dbReference type="InterPro" id="IPR008183">
    <property type="entry name" value="Aldose_1/G6P_1-epimerase"/>
</dbReference>
<dbReference type="AlphaFoldDB" id="A0A5R9GXR0"/>
<evidence type="ECO:0000256" key="3">
    <source>
        <dbReference type="ARBA" id="ARBA00023235"/>
    </source>
</evidence>
<dbReference type="GO" id="GO:0030246">
    <property type="term" value="F:carbohydrate binding"/>
    <property type="evidence" value="ECO:0007669"/>
    <property type="project" value="UniProtKB-UniRule"/>
</dbReference>
<proteinExistence type="inferred from homology"/>
<dbReference type="EC" id="5.1.3.15" evidence="4"/>
<accession>A0A5R9GXR0</accession>
<comment type="catalytic activity">
    <reaction evidence="1">
        <text>alpha-D-glucose 6-phosphate = beta-D-glucose 6-phosphate</text>
        <dbReference type="Rhea" id="RHEA:16249"/>
        <dbReference type="ChEBI" id="CHEBI:58225"/>
        <dbReference type="ChEBI" id="CHEBI:58247"/>
        <dbReference type="EC" id="5.1.3.15"/>
    </reaction>
</comment>
<dbReference type="Pfam" id="PF01263">
    <property type="entry name" value="Aldose_epim"/>
    <property type="match status" value="1"/>
</dbReference>
<evidence type="ECO:0000313" key="6">
    <source>
        <dbReference type="EMBL" id="TLS68737.1"/>
    </source>
</evidence>
<evidence type="ECO:0000256" key="1">
    <source>
        <dbReference type="ARBA" id="ARBA00001096"/>
    </source>
</evidence>
<dbReference type="InterPro" id="IPR025532">
    <property type="entry name" value="G6P_1-epimerase"/>
</dbReference>
<name>A0A5R9GXR0_9PROT</name>
<feature type="active site" evidence="5">
    <location>
        <position position="170"/>
    </location>
</feature>
<keyword evidence="7" id="KW-1185">Reference proteome</keyword>
<dbReference type="CDD" id="cd09020">
    <property type="entry name" value="D-hex-6-P-epi_like"/>
    <property type="match status" value="1"/>
</dbReference>
<evidence type="ECO:0000256" key="5">
    <source>
        <dbReference type="PIRSR" id="PIRSR016020-1"/>
    </source>
</evidence>
<sequence length="300" mass="32060">MSIVDELNKTFGMTDQITFLSGPAGMAVVEIENSLGCASMALQGAHLVGFQAMGEQPLIWMSDEAVFAPGKSLRGGVPVCWPWFGPHATDSSLPGHGPARTVEWKPVASSSLEDGRTSISFEMVETDATRRQCAHPLRVQLHVTVGSTLQMTLETTNLGATPFTLGDALHTYFLVGDVRQAQVEGLDGCDYLDKVAGGKHTQQGAVTIASEVDRIYLGTGHSCAIVDPVMGRRILIRSEGSASTIVWNPWIEKTLRMGDLGPDGYLKMLCVETANAADDVVELAAGATHRLAVEYSSEAL</sequence>
<comment type="caution">
    <text evidence="6">The sequence shown here is derived from an EMBL/GenBank/DDBJ whole genome shotgun (WGS) entry which is preliminary data.</text>
</comment>
<gene>
    <name evidence="6" type="ORF">FEF65_03305</name>
</gene>
<dbReference type="Gene3D" id="2.70.98.10">
    <property type="match status" value="1"/>
</dbReference>
<evidence type="ECO:0000313" key="7">
    <source>
        <dbReference type="Proteomes" id="UP000306585"/>
    </source>
</evidence>
<protein>
    <recommendedName>
        <fullName evidence="4">Putative glucose-6-phosphate 1-epimerase</fullName>
        <ecNumber evidence="4">5.1.3.15</ecNumber>
    </recommendedName>
</protein>
<dbReference type="GO" id="GO:0005975">
    <property type="term" value="P:carbohydrate metabolic process"/>
    <property type="evidence" value="ECO:0007669"/>
    <property type="project" value="InterPro"/>
</dbReference>
<dbReference type="PANTHER" id="PTHR11122">
    <property type="entry name" value="APOSPORY-ASSOCIATED PROTEIN C-RELATED"/>
    <property type="match status" value="1"/>
</dbReference>
<evidence type="ECO:0000256" key="2">
    <source>
        <dbReference type="ARBA" id="ARBA00005866"/>
    </source>
</evidence>
<dbReference type="Proteomes" id="UP000306585">
    <property type="component" value="Unassembled WGS sequence"/>
</dbReference>
<dbReference type="GO" id="GO:0047938">
    <property type="term" value="F:glucose-6-phosphate 1-epimerase activity"/>
    <property type="evidence" value="ECO:0007669"/>
    <property type="project" value="UniProtKB-UniRule"/>
</dbReference>
<keyword evidence="3 4" id="KW-0413">Isomerase</keyword>
<feature type="active site" evidence="5">
    <location>
        <position position="272"/>
    </location>
</feature>
<dbReference type="RefSeq" id="WP_138238356.1">
    <property type="nucleotide sequence ID" value="NZ_VBRY01000002.1"/>
</dbReference>
<evidence type="ECO:0000256" key="4">
    <source>
        <dbReference type="PIRNR" id="PIRNR016020"/>
    </source>
</evidence>